<gene>
    <name evidence="2" type="ORF">UFOPK1650_00179</name>
</gene>
<feature type="transmembrane region" description="Helical" evidence="1">
    <location>
        <begin position="169"/>
        <end position="193"/>
    </location>
</feature>
<evidence type="ECO:0000256" key="1">
    <source>
        <dbReference type="SAM" id="Phobius"/>
    </source>
</evidence>
<feature type="transmembrane region" description="Helical" evidence="1">
    <location>
        <begin position="103"/>
        <end position="124"/>
    </location>
</feature>
<sequence>MNHEDRDRIINALGGKKGLFDSGIPALVFLIVFNLRDDVVEAAFVALGLSAIITVLRLIKREKLQSAISGIVGVLICYLLVRSTGKAEDFYLPGLFINAGYGALYLLTNIAGWPIIGLVLGPLLGEDFHWRKVPERKRVYMLAGWLWVGLFFSRLAVQLPLYLSGNVNALGIARLIMGYPLFIACAWATWLVIKRVPVAKKPV</sequence>
<dbReference type="AlphaFoldDB" id="A0A6J6DEK6"/>
<proteinExistence type="predicted"/>
<protein>
    <submittedName>
        <fullName evidence="2">Unannotated protein</fullName>
    </submittedName>
</protein>
<reference evidence="2" key="1">
    <citation type="submission" date="2020-05" db="EMBL/GenBank/DDBJ databases">
        <authorList>
            <person name="Chiriac C."/>
            <person name="Salcher M."/>
            <person name="Ghai R."/>
            <person name="Kavagutti S V."/>
        </authorList>
    </citation>
    <scope>NUCLEOTIDE SEQUENCE</scope>
</reference>
<evidence type="ECO:0000313" key="2">
    <source>
        <dbReference type="EMBL" id="CAB4561099.1"/>
    </source>
</evidence>
<feature type="transmembrane region" description="Helical" evidence="1">
    <location>
        <begin position="42"/>
        <end position="59"/>
    </location>
</feature>
<keyword evidence="1" id="KW-0812">Transmembrane</keyword>
<organism evidence="2">
    <name type="scientific">freshwater metagenome</name>
    <dbReference type="NCBI Taxonomy" id="449393"/>
    <lineage>
        <taxon>unclassified sequences</taxon>
        <taxon>metagenomes</taxon>
        <taxon>ecological metagenomes</taxon>
    </lineage>
</organism>
<feature type="transmembrane region" description="Helical" evidence="1">
    <location>
        <begin position="66"/>
        <end position="83"/>
    </location>
</feature>
<feature type="transmembrane region" description="Helical" evidence="1">
    <location>
        <begin position="18"/>
        <end position="36"/>
    </location>
</feature>
<keyword evidence="1" id="KW-0472">Membrane</keyword>
<name>A0A6J6DEK6_9ZZZZ</name>
<feature type="transmembrane region" description="Helical" evidence="1">
    <location>
        <begin position="145"/>
        <end position="163"/>
    </location>
</feature>
<dbReference type="Pfam" id="PF11361">
    <property type="entry name" value="DUF3159"/>
    <property type="match status" value="1"/>
</dbReference>
<dbReference type="EMBL" id="CAEZTJ010000011">
    <property type="protein sequence ID" value="CAB4561099.1"/>
    <property type="molecule type" value="Genomic_DNA"/>
</dbReference>
<dbReference type="PIRSF" id="PIRSF010219">
    <property type="entry name" value="UCP010219"/>
    <property type="match status" value="1"/>
</dbReference>
<keyword evidence="1" id="KW-1133">Transmembrane helix</keyword>
<accession>A0A6J6DEK6</accession>
<dbReference type="InterPro" id="IPR016566">
    <property type="entry name" value="UCP010219"/>
</dbReference>